<comment type="caution">
    <text evidence="5">The sequence shown here is derived from an EMBL/GenBank/DDBJ whole genome shotgun (WGS) entry which is preliminary data.</text>
</comment>
<feature type="compositionally biased region" description="Low complexity" evidence="3">
    <location>
        <begin position="84"/>
        <end position="104"/>
    </location>
</feature>
<dbReference type="GO" id="GO:0003723">
    <property type="term" value="F:RNA binding"/>
    <property type="evidence" value="ECO:0007669"/>
    <property type="project" value="UniProtKB-UniRule"/>
</dbReference>
<feature type="domain" description="RRM" evidence="4">
    <location>
        <begin position="5"/>
        <end position="79"/>
    </location>
</feature>
<protein>
    <recommendedName>
        <fullName evidence="4">RRM domain-containing protein</fullName>
    </recommendedName>
</protein>
<evidence type="ECO:0000313" key="5">
    <source>
        <dbReference type="EMBL" id="CAL4071308.1"/>
    </source>
</evidence>
<name>A0AAV2Q4P9_MEGNR</name>
<feature type="compositionally biased region" description="Basic and acidic residues" evidence="3">
    <location>
        <begin position="342"/>
        <end position="365"/>
    </location>
</feature>
<dbReference type="SUPFAM" id="SSF54928">
    <property type="entry name" value="RNA-binding domain, RBD"/>
    <property type="match status" value="1"/>
</dbReference>
<feature type="region of interest" description="Disordered" evidence="3">
    <location>
        <begin position="406"/>
        <end position="555"/>
    </location>
</feature>
<accession>A0AAV2Q4P9</accession>
<evidence type="ECO:0000313" key="6">
    <source>
        <dbReference type="Proteomes" id="UP001497623"/>
    </source>
</evidence>
<feature type="compositionally biased region" description="Basic and acidic residues" evidence="3">
    <location>
        <begin position="315"/>
        <end position="332"/>
    </location>
</feature>
<dbReference type="AlphaFoldDB" id="A0AAV2Q4P9"/>
<dbReference type="SMART" id="SM00360">
    <property type="entry name" value="RRM"/>
    <property type="match status" value="1"/>
</dbReference>
<dbReference type="Pfam" id="PF00076">
    <property type="entry name" value="RRM_1"/>
    <property type="match status" value="1"/>
</dbReference>
<feature type="compositionally biased region" description="Polar residues" evidence="3">
    <location>
        <begin position="444"/>
        <end position="479"/>
    </location>
</feature>
<dbReference type="InterPro" id="IPR035979">
    <property type="entry name" value="RBD_domain_sf"/>
</dbReference>
<dbReference type="InterPro" id="IPR012677">
    <property type="entry name" value="Nucleotide-bd_a/b_plait_sf"/>
</dbReference>
<feature type="compositionally biased region" description="Basic and acidic residues" evidence="3">
    <location>
        <begin position="288"/>
        <end position="298"/>
    </location>
</feature>
<keyword evidence="1 2" id="KW-0694">RNA-binding</keyword>
<reference evidence="5 6" key="1">
    <citation type="submission" date="2024-05" db="EMBL/GenBank/DDBJ databases">
        <authorList>
            <person name="Wallberg A."/>
        </authorList>
    </citation>
    <scope>NUCLEOTIDE SEQUENCE [LARGE SCALE GENOMIC DNA]</scope>
</reference>
<dbReference type="Gene3D" id="3.30.70.330">
    <property type="match status" value="1"/>
</dbReference>
<sequence>MATGVKLFVGKLPPSCKDGDGIGKLRKLFQKYGEVSDFVFNGTHAFLTMGDDAQAADAITYLNGHKMGDALILVAKTTSSANLSKGGATAQSSSSAGKTASKQAHGNNSWKKTNENKSVASEPTVRIKQEFINNEAYTDYTAEYAGNQNSVSIKSEPGIQVKQEHIDYEESTDNTEAYAWNEQYNGNQNYNNQQENTSNQVQDYRNAGSKQYPAKQDYASKELAGYNDYTGNHEYNSYAQSSAVGPIRGKSSDNRYDPFAMLKSANTHDRSSGHSNNDSYDPLAMLKNPHDNRSDHKSSGRSSNDSYDPLAMLKSSHDNRRSDHSHNDEPRRGSIRGGPSYRDGHRSERERSDHDRGHRPLWDGHRPLKEELYDDDRQMWKRHDNAAQNGSYGYDRREYRNQYSRENSYKNADYDNSQNYARIDTQRNQSRDNHRQVQGDYYRNDQSNDPFRPPRNTQYGQGRNENPWQSRDSYNQNTSRNDHSHSLRRGEVFGERDERPLNESRLAQVNANGNIVPRYPRKTQDSKFGREDSKFGRGADKLPDMNSLKRFLSGQ</sequence>
<organism evidence="5 6">
    <name type="scientific">Meganyctiphanes norvegica</name>
    <name type="common">Northern krill</name>
    <name type="synonym">Thysanopoda norvegica</name>
    <dbReference type="NCBI Taxonomy" id="48144"/>
    <lineage>
        <taxon>Eukaryota</taxon>
        <taxon>Metazoa</taxon>
        <taxon>Ecdysozoa</taxon>
        <taxon>Arthropoda</taxon>
        <taxon>Crustacea</taxon>
        <taxon>Multicrustacea</taxon>
        <taxon>Malacostraca</taxon>
        <taxon>Eumalacostraca</taxon>
        <taxon>Eucarida</taxon>
        <taxon>Euphausiacea</taxon>
        <taxon>Euphausiidae</taxon>
        <taxon>Meganyctiphanes</taxon>
    </lineage>
</organism>
<feature type="region of interest" description="Disordered" evidence="3">
    <location>
        <begin position="264"/>
        <end position="365"/>
    </location>
</feature>
<feature type="compositionally biased region" description="Basic and acidic residues" evidence="3">
    <location>
        <begin position="480"/>
        <end position="502"/>
    </location>
</feature>
<evidence type="ECO:0000256" key="3">
    <source>
        <dbReference type="SAM" id="MobiDB-lite"/>
    </source>
</evidence>
<evidence type="ECO:0000259" key="4">
    <source>
        <dbReference type="PROSITE" id="PS50102"/>
    </source>
</evidence>
<gene>
    <name evidence="5" type="ORF">MNOR_LOCUS8499</name>
</gene>
<keyword evidence="6" id="KW-1185">Reference proteome</keyword>
<proteinExistence type="predicted"/>
<dbReference type="EMBL" id="CAXKWB010003971">
    <property type="protein sequence ID" value="CAL4071308.1"/>
    <property type="molecule type" value="Genomic_DNA"/>
</dbReference>
<feature type="compositionally biased region" description="Polar residues" evidence="3">
    <location>
        <begin position="406"/>
        <end position="420"/>
    </location>
</feature>
<dbReference type="Proteomes" id="UP001497623">
    <property type="component" value="Unassembled WGS sequence"/>
</dbReference>
<evidence type="ECO:0000256" key="2">
    <source>
        <dbReference type="PROSITE-ProRule" id="PRU00176"/>
    </source>
</evidence>
<dbReference type="PROSITE" id="PS50102">
    <property type="entry name" value="RRM"/>
    <property type="match status" value="1"/>
</dbReference>
<dbReference type="InterPro" id="IPR000504">
    <property type="entry name" value="RRM_dom"/>
</dbReference>
<feature type="compositionally biased region" description="Basic and acidic residues" evidence="3">
    <location>
        <begin position="522"/>
        <end position="543"/>
    </location>
</feature>
<evidence type="ECO:0000256" key="1">
    <source>
        <dbReference type="ARBA" id="ARBA00022884"/>
    </source>
</evidence>
<feature type="compositionally biased region" description="Polar residues" evidence="3">
    <location>
        <begin position="105"/>
        <end position="121"/>
    </location>
</feature>
<feature type="region of interest" description="Disordered" evidence="3">
    <location>
        <begin position="84"/>
        <end position="122"/>
    </location>
</feature>